<keyword evidence="7" id="KW-0223">Dioxygenase</keyword>
<feature type="domain" description="FAD/NAD(P)-binding" evidence="5">
    <location>
        <begin position="7"/>
        <end position="303"/>
    </location>
</feature>
<comment type="cofactor">
    <cofactor evidence="1">
        <name>FAD</name>
        <dbReference type="ChEBI" id="CHEBI:57692"/>
    </cofactor>
</comment>
<sequence>MKQERAMVIVGAGEAGTAAAVALRTGGWPGRVILVGSEATLPYERPPLSKGLLTEAEDSGPKFLITAQRLRELAIEYFAGVNVLSIDRATHAVSLQGGQLLTYERLLLATGARPRMLGVPVDPECRMATLRTYADAVAIRQTLRPGCAVVVIGGGFIGLEVAASAVSRGASVTVLEAGPRLLMRAVPASIAERIKTKHLDAGVRIELDATVAGIEAAEEQSLVSLADGRTFLADLVLVGVGAVPNVELAQAAGLAIEKGIAASDTLATSDPDIFTAGDCCSFLHRLYGERVRLEVWRNAWQQGAVAAANMLGSGSAYESVPWFWSDQYDETLQIAGIYGNSDAAINRDLGDKGQISFYLAPDGRLVAACGFGSLATISKDIRIAEKMIGRRIRPDADALANPAIAIKSLTI</sequence>
<dbReference type="Gene3D" id="3.30.390.30">
    <property type="match status" value="1"/>
</dbReference>
<dbReference type="InterPro" id="IPR016156">
    <property type="entry name" value="FAD/NAD-linked_Rdtase_dimer_sf"/>
</dbReference>
<evidence type="ECO:0000259" key="6">
    <source>
        <dbReference type="Pfam" id="PF14759"/>
    </source>
</evidence>
<dbReference type="InterPro" id="IPR036188">
    <property type="entry name" value="FAD/NAD-bd_sf"/>
</dbReference>
<dbReference type="Proteomes" id="UP000245631">
    <property type="component" value="Unassembled WGS sequence"/>
</dbReference>
<dbReference type="InterPro" id="IPR050446">
    <property type="entry name" value="FAD-oxidoreductase/Apoptosis"/>
</dbReference>
<reference evidence="7 8" key="1">
    <citation type="submission" date="2018-05" db="EMBL/GenBank/DDBJ databases">
        <title>Genomic Encyclopedia of Type Strains, Phase IV (KMG-IV): sequencing the most valuable type-strain genomes for metagenomic binning, comparative biology and taxonomic classification.</title>
        <authorList>
            <person name="Goeker M."/>
        </authorList>
    </citation>
    <scope>NUCLEOTIDE SEQUENCE [LARGE SCALE GENOMIC DNA]</scope>
    <source>
        <strain evidence="7 8">DSM 2626</strain>
    </source>
</reference>
<dbReference type="PRINTS" id="PR00411">
    <property type="entry name" value="PNDRDTASEI"/>
</dbReference>
<keyword evidence="2" id="KW-0285">Flavoprotein</keyword>
<dbReference type="Pfam" id="PF14759">
    <property type="entry name" value="Reductase_C"/>
    <property type="match status" value="1"/>
</dbReference>
<keyword evidence="3" id="KW-0274">FAD</keyword>
<dbReference type="EMBL" id="QGGH01000038">
    <property type="protein sequence ID" value="PWJ84066.1"/>
    <property type="molecule type" value="Genomic_DNA"/>
</dbReference>
<dbReference type="GeneID" id="61056532"/>
<feature type="domain" description="Reductase C-terminal" evidence="6">
    <location>
        <begin position="322"/>
        <end position="409"/>
    </location>
</feature>
<name>A0A8E2W813_RHILI</name>
<dbReference type="GO" id="GO:0005737">
    <property type="term" value="C:cytoplasm"/>
    <property type="evidence" value="ECO:0007669"/>
    <property type="project" value="TreeGrafter"/>
</dbReference>
<evidence type="ECO:0000256" key="2">
    <source>
        <dbReference type="ARBA" id="ARBA00022630"/>
    </source>
</evidence>
<gene>
    <name evidence="7" type="ORF">C8D77_1385</name>
</gene>
<evidence type="ECO:0000256" key="1">
    <source>
        <dbReference type="ARBA" id="ARBA00001974"/>
    </source>
</evidence>
<dbReference type="PANTHER" id="PTHR43557:SF2">
    <property type="entry name" value="RIESKE DOMAIN-CONTAINING PROTEIN-RELATED"/>
    <property type="match status" value="1"/>
</dbReference>
<dbReference type="InterPro" id="IPR028202">
    <property type="entry name" value="Reductase_C"/>
</dbReference>
<comment type="caution">
    <text evidence="7">The sequence shown here is derived from an EMBL/GenBank/DDBJ whole genome shotgun (WGS) entry which is preliminary data.</text>
</comment>
<dbReference type="InterPro" id="IPR023753">
    <property type="entry name" value="FAD/NAD-binding_dom"/>
</dbReference>
<evidence type="ECO:0000313" key="7">
    <source>
        <dbReference type="EMBL" id="PWJ84066.1"/>
    </source>
</evidence>
<organism evidence="7 8">
    <name type="scientific">Rhizobium loti</name>
    <name type="common">Mesorhizobium loti</name>
    <dbReference type="NCBI Taxonomy" id="381"/>
    <lineage>
        <taxon>Bacteria</taxon>
        <taxon>Pseudomonadati</taxon>
        <taxon>Pseudomonadota</taxon>
        <taxon>Alphaproteobacteria</taxon>
        <taxon>Hyphomicrobiales</taxon>
        <taxon>Phyllobacteriaceae</taxon>
        <taxon>Mesorhizobium</taxon>
    </lineage>
</organism>
<evidence type="ECO:0000313" key="8">
    <source>
        <dbReference type="Proteomes" id="UP000245631"/>
    </source>
</evidence>
<dbReference type="GO" id="GO:0051213">
    <property type="term" value="F:dioxygenase activity"/>
    <property type="evidence" value="ECO:0007669"/>
    <property type="project" value="UniProtKB-KW"/>
</dbReference>
<dbReference type="AlphaFoldDB" id="A0A8E2W813"/>
<accession>A0A8E2W813</accession>
<evidence type="ECO:0000256" key="4">
    <source>
        <dbReference type="ARBA" id="ARBA00023002"/>
    </source>
</evidence>
<dbReference type="Gene3D" id="3.50.50.60">
    <property type="entry name" value="FAD/NAD(P)-binding domain"/>
    <property type="match status" value="2"/>
</dbReference>
<protein>
    <submittedName>
        <fullName evidence="7">3-phenylpropionate/trans-cinnamate dioxygenase ferredoxin reductase subunit</fullName>
    </submittedName>
</protein>
<keyword evidence="4" id="KW-0560">Oxidoreductase</keyword>
<dbReference type="PRINTS" id="PR00368">
    <property type="entry name" value="FADPNR"/>
</dbReference>
<dbReference type="RefSeq" id="WP_109672913.1">
    <property type="nucleotide sequence ID" value="NZ_QGGH01000038.1"/>
</dbReference>
<evidence type="ECO:0000259" key="5">
    <source>
        <dbReference type="Pfam" id="PF07992"/>
    </source>
</evidence>
<dbReference type="GO" id="GO:0016651">
    <property type="term" value="F:oxidoreductase activity, acting on NAD(P)H"/>
    <property type="evidence" value="ECO:0007669"/>
    <property type="project" value="TreeGrafter"/>
</dbReference>
<dbReference type="Pfam" id="PF07992">
    <property type="entry name" value="Pyr_redox_2"/>
    <property type="match status" value="1"/>
</dbReference>
<dbReference type="PANTHER" id="PTHR43557">
    <property type="entry name" value="APOPTOSIS-INDUCING FACTOR 1"/>
    <property type="match status" value="1"/>
</dbReference>
<evidence type="ECO:0000256" key="3">
    <source>
        <dbReference type="ARBA" id="ARBA00022827"/>
    </source>
</evidence>
<dbReference type="SUPFAM" id="SSF55424">
    <property type="entry name" value="FAD/NAD-linked reductases, dimerisation (C-terminal) domain"/>
    <property type="match status" value="1"/>
</dbReference>
<dbReference type="SUPFAM" id="SSF51905">
    <property type="entry name" value="FAD/NAD(P)-binding domain"/>
    <property type="match status" value="1"/>
</dbReference>
<proteinExistence type="predicted"/>